<evidence type="ECO:0000259" key="3">
    <source>
        <dbReference type="Pfam" id="PF12697"/>
    </source>
</evidence>
<proteinExistence type="predicted"/>
<dbReference type="InterPro" id="IPR052897">
    <property type="entry name" value="Sec-Metab_Biosynth_Hydrolase"/>
</dbReference>
<keyword evidence="4" id="KW-0378">Hydrolase</keyword>
<comment type="caution">
    <text evidence="4">The sequence shown here is derived from an EMBL/GenBank/DDBJ whole genome shotgun (WGS) entry which is preliminary data.</text>
</comment>
<dbReference type="EMBL" id="JANCPR020000043">
    <property type="protein sequence ID" value="MDJ1136626.1"/>
    <property type="molecule type" value="Genomic_DNA"/>
</dbReference>
<keyword evidence="2" id="KW-0732">Signal</keyword>
<dbReference type="PANTHER" id="PTHR37017:SF11">
    <property type="entry name" value="ESTERASE_LIPASE_THIOESTERASE DOMAIN-CONTAINING PROTEIN"/>
    <property type="match status" value="1"/>
</dbReference>
<dbReference type="Proteomes" id="UP001214441">
    <property type="component" value="Unassembled WGS sequence"/>
</dbReference>
<feature type="chain" id="PRO_5045054543" evidence="2">
    <location>
        <begin position="36"/>
        <end position="296"/>
    </location>
</feature>
<dbReference type="Pfam" id="PF12697">
    <property type="entry name" value="Abhydrolase_6"/>
    <property type="match status" value="1"/>
</dbReference>
<evidence type="ECO:0000313" key="5">
    <source>
        <dbReference type="Proteomes" id="UP001214441"/>
    </source>
</evidence>
<dbReference type="PROSITE" id="PS51318">
    <property type="entry name" value="TAT"/>
    <property type="match status" value="1"/>
</dbReference>
<accession>A0ABT7A5P3</accession>
<dbReference type="InterPro" id="IPR029058">
    <property type="entry name" value="AB_hydrolase_fold"/>
</dbReference>
<dbReference type="InterPro" id="IPR000073">
    <property type="entry name" value="AB_hydrolase_1"/>
</dbReference>
<organism evidence="4 5">
    <name type="scientific">Streptomyces iconiensis</name>
    <dbReference type="NCBI Taxonomy" id="1384038"/>
    <lineage>
        <taxon>Bacteria</taxon>
        <taxon>Bacillati</taxon>
        <taxon>Actinomycetota</taxon>
        <taxon>Actinomycetes</taxon>
        <taxon>Kitasatosporales</taxon>
        <taxon>Streptomycetaceae</taxon>
        <taxon>Streptomyces</taxon>
    </lineage>
</organism>
<gene>
    <name evidence="4" type="ORF">NMN56_032705</name>
</gene>
<feature type="domain" description="AB hydrolase-1" evidence="3">
    <location>
        <begin position="65"/>
        <end position="286"/>
    </location>
</feature>
<dbReference type="GO" id="GO:0016787">
    <property type="term" value="F:hydrolase activity"/>
    <property type="evidence" value="ECO:0007669"/>
    <property type="project" value="UniProtKB-KW"/>
</dbReference>
<evidence type="ECO:0000256" key="1">
    <source>
        <dbReference type="SAM" id="MobiDB-lite"/>
    </source>
</evidence>
<sequence length="296" mass="30686">MPNRKPLRRSQLTLAALGAAATVALVLTATGTANAGKADSGGSADKANSTLKAVPKGHHGPKPTVVLVHGAFAEGSSWNGVVKRLKREGYPVMAPANPLRGVSSDAAYLRDVLAGIKGPVVLAGHSYGGSVISEAAAGNKNVEALVYVAAFLPDKGESASELSAKFPGSTLGSTLNEVPTALPDGSKVTDLYIEQGKFHRQFAADVSRSTAQQMAATQRPVTSAALDEGAEAAAWRTIPSWSMITTQDRNIPLKAQTFMADRAHARTVKINASHAVTVSHPDAVARLINKAAHSTN</sequence>
<protein>
    <submittedName>
        <fullName evidence="4">Alpha/beta hydrolase</fullName>
    </submittedName>
</protein>
<dbReference type="Gene3D" id="3.40.50.1820">
    <property type="entry name" value="alpha/beta hydrolase"/>
    <property type="match status" value="1"/>
</dbReference>
<dbReference type="InterPro" id="IPR006311">
    <property type="entry name" value="TAT_signal"/>
</dbReference>
<feature type="signal peptide" evidence="2">
    <location>
        <begin position="1"/>
        <end position="35"/>
    </location>
</feature>
<dbReference type="RefSeq" id="WP_274043910.1">
    <property type="nucleotide sequence ID" value="NZ_JANCPR020000043.1"/>
</dbReference>
<dbReference type="PANTHER" id="PTHR37017">
    <property type="entry name" value="AB HYDROLASE-1 DOMAIN-CONTAINING PROTEIN-RELATED"/>
    <property type="match status" value="1"/>
</dbReference>
<evidence type="ECO:0000256" key="2">
    <source>
        <dbReference type="SAM" id="SignalP"/>
    </source>
</evidence>
<name>A0ABT7A5P3_9ACTN</name>
<feature type="region of interest" description="Disordered" evidence="1">
    <location>
        <begin position="34"/>
        <end position="61"/>
    </location>
</feature>
<dbReference type="SUPFAM" id="SSF53474">
    <property type="entry name" value="alpha/beta-Hydrolases"/>
    <property type="match status" value="1"/>
</dbReference>
<evidence type="ECO:0000313" key="4">
    <source>
        <dbReference type="EMBL" id="MDJ1136626.1"/>
    </source>
</evidence>
<reference evidence="4 5" key="1">
    <citation type="submission" date="2023-05" db="EMBL/GenBank/DDBJ databases">
        <title>Streptantibioticus silvisoli sp. nov., acidotolerant actinomycetes 1 from pine litter.</title>
        <authorList>
            <person name="Swiecimska M."/>
            <person name="Golinska P."/>
            <person name="Sangal V."/>
            <person name="Wachnowicz B."/>
            <person name="Goodfellow M."/>
        </authorList>
    </citation>
    <scope>NUCLEOTIDE SEQUENCE [LARGE SCALE GENOMIC DNA]</scope>
    <source>
        <strain evidence="4 5">DSM 42109</strain>
    </source>
</reference>
<keyword evidence="5" id="KW-1185">Reference proteome</keyword>